<evidence type="ECO:0000313" key="3">
    <source>
        <dbReference type="Proteomes" id="UP000309676"/>
    </source>
</evidence>
<dbReference type="Proteomes" id="UP000309676">
    <property type="component" value="Unassembled WGS sequence"/>
</dbReference>
<protein>
    <submittedName>
        <fullName evidence="2">Uncharacterized protein</fullName>
    </submittedName>
</protein>
<keyword evidence="1" id="KW-0472">Membrane</keyword>
<gene>
    <name evidence="2" type="ORF">FE782_02325</name>
</gene>
<dbReference type="RefSeq" id="WP_138192079.1">
    <property type="nucleotide sequence ID" value="NZ_VCIW01000001.1"/>
</dbReference>
<evidence type="ECO:0000313" key="2">
    <source>
        <dbReference type="EMBL" id="TLS54201.1"/>
    </source>
</evidence>
<keyword evidence="1" id="KW-0812">Transmembrane</keyword>
<accession>A0A5R9GEJ3</accession>
<reference evidence="2 3" key="1">
    <citation type="submission" date="2019-05" db="EMBL/GenBank/DDBJ databases">
        <authorList>
            <person name="Narsing Rao M.P."/>
            <person name="Li W.J."/>
        </authorList>
    </citation>
    <scope>NUCLEOTIDE SEQUENCE [LARGE SCALE GENOMIC DNA]</scope>
    <source>
        <strain evidence="2 3">SYSU_K30003</strain>
    </source>
</reference>
<feature type="transmembrane region" description="Helical" evidence="1">
    <location>
        <begin position="72"/>
        <end position="89"/>
    </location>
</feature>
<sequence length="162" mass="19107">MNWSANEWFVVLVTTAGVLLTWRLPRRFDRSATILFVLFGAYFGVVFDHALAGVPIDFYDINDTKDFEFIDFVTYIMYGPFGYLFLYMYDWLKVPRRFAPFYVLVWTAFGMFLEGVGARFGVFEYKNGYDFDYSSIVYFTLQLLTLALYHYVQSIDRRSETG</sequence>
<dbReference type="AlphaFoldDB" id="A0A5R9GEJ3"/>
<feature type="transmembrane region" description="Helical" evidence="1">
    <location>
        <begin position="34"/>
        <end position="52"/>
    </location>
</feature>
<proteinExistence type="predicted"/>
<feature type="transmembrane region" description="Helical" evidence="1">
    <location>
        <begin position="6"/>
        <end position="22"/>
    </location>
</feature>
<name>A0A5R9GEJ3_9BACL</name>
<comment type="caution">
    <text evidence="2">The sequence shown here is derived from an EMBL/GenBank/DDBJ whole genome shotgun (WGS) entry which is preliminary data.</text>
</comment>
<dbReference type="OrthoDB" id="2618234at2"/>
<evidence type="ECO:0000256" key="1">
    <source>
        <dbReference type="SAM" id="Phobius"/>
    </source>
</evidence>
<feature type="transmembrane region" description="Helical" evidence="1">
    <location>
        <begin position="101"/>
        <end position="121"/>
    </location>
</feature>
<keyword evidence="1" id="KW-1133">Transmembrane helix</keyword>
<keyword evidence="3" id="KW-1185">Reference proteome</keyword>
<organism evidence="2 3">
    <name type="scientific">Paenibacillus antri</name>
    <dbReference type="NCBI Taxonomy" id="2582848"/>
    <lineage>
        <taxon>Bacteria</taxon>
        <taxon>Bacillati</taxon>
        <taxon>Bacillota</taxon>
        <taxon>Bacilli</taxon>
        <taxon>Bacillales</taxon>
        <taxon>Paenibacillaceae</taxon>
        <taxon>Paenibacillus</taxon>
    </lineage>
</organism>
<feature type="transmembrane region" description="Helical" evidence="1">
    <location>
        <begin position="133"/>
        <end position="152"/>
    </location>
</feature>
<dbReference type="EMBL" id="VCIW01000001">
    <property type="protein sequence ID" value="TLS54201.1"/>
    <property type="molecule type" value="Genomic_DNA"/>
</dbReference>